<feature type="chain" id="PRO_5042152934" description="Peptidase A1 domain-containing protein" evidence="11">
    <location>
        <begin position="17"/>
        <end position="1139"/>
    </location>
</feature>
<accession>A0AAD2FQX4</accession>
<dbReference type="AlphaFoldDB" id="A0AAD2FQX4"/>
<evidence type="ECO:0000256" key="9">
    <source>
        <dbReference type="PIRSR" id="PIRSR601461-1"/>
    </source>
</evidence>
<dbReference type="InterPro" id="IPR021109">
    <property type="entry name" value="Peptidase_aspartic_dom_sf"/>
</dbReference>
<feature type="active site" evidence="9">
    <location>
        <position position="496"/>
    </location>
</feature>
<dbReference type="PANTHER" id="PTHR13683:SF375">
    <property type="entry name" value="PEPTIDASE A1 DOMAIN-CONTAINING PROTEIN"/>
    <property type="match status" value="1"/>
</dbReference>
<proteinExistence type="inferred from homology"/>
<keyword evidence="14" id="KW-1185">Reference proteome</keyword>
<keyword evidence="3 10" id="KW-0812">Transmembrane</keyword>
<evidence type="ECO:0000256" key="6">
    <source>
        <dbReference type="ARBA" id="ARBA00022989"/>
    </source>
</evidence>
<gene>
    <name evidence="13" type="ORF">CYCCA115_LOCUS12345</name>
</gene>
<comment type="similarity">
    <text evidence="1">Belongs to the peptidase A1 family.</text>
</comment>
<keyword evidence="4 11" id="KW-0732">Signal</keyword>
<dbReference type="GO" id="GO:0004190">
    <property type="term" value="F:aspartic-type endopeptidase activity"/>
    <property type="evidence" value="ECO:0007669"/>
    <property type="project" value="InterPro"/>
</dbReference>
<keyword evidence="2" id="KW-0645">Protease</keyword>
<dbReference type="PROSITE" id="PS00141">
    <property type="entry name" value="ASP_PROTEASE"/>
    <property type="match status" value="1"/>
</dbReference>
<feature type="active site" evidence="9">
    <location>
        <position position="242"/>
    </location>
</feature>
<dbReference type="InterPro" id="IPR001461">
    <property type="entry name" value="Aspartic_peptidase_A1"/>
</dbReference>
<dbReference type="PANTHER" id="PTHR13683">
    <property type="entry name" value="ASPARTYL PROTEASES"/>
    <property type="match status" value="1"/>
</dbReference>
<dbReference type="InterPro" id="IPR033121">
    <property type="entry name" value="PEPTIDASE_A1"/>
</dbReference>
<protein>
    <recommendedName>
        <fullName evidence="12">Peptidase A1 domain-containing protein</fullName>
    </recommendedName>
</protein>
<feature type="domain" description="Peptidase A1" evidence="12">
    <location>
        <begin position="223"/>
        <end position="630"/>
    </location>
</feature>
<evidence type="ECO:0000256" key="8">
    <source>
        <dbReference type="ARBA" id="ARBA00046288"/>
    </source>
</evidence>
<evidence type="ECO:0000256" key="7">
    <source>
        <dbReference type="ARBA" id="ARBA00023136"/>
    </source>
</evidence>
<dbReference type="Gene3D" id="2.40.70.10">
    <property type="entry name" value="Acid Proteases"/>
    <property type="match status" value="2"/>
</dbReference>
<dbReference type="InterPro" id="IPR001969">
    <property type="entry name" value="Aspartic_peptidase_AS"/>
</dbReference>
<evidence type="ECO:0000313" key="13">
    <source>
        <dbReference type="EMBL" id="CAJ1949947.1"/>
    </source>
</evidence>
<dbReference type="Proteomes" id="UP001295423">
    <property type="component" value="Unassembled WGS sequence"/>
</dbReference>
<evidence type="ECO:0000259" key="12">
    <source>
        <dbReference type="PROSITE" id="PS51767"/>
    </source>
</evidence>
<evidence type="ECO:0000256" key="2">
    <source>
        <dbReference type="ARBA" id="ARBA00022670"/>
    </source>
</evidence>
<name>A0AAD2FQX4_9STRA</name>
<evidence type="ECO:0000256" key="11">
    <source>
        <dbReference type="SAM" id="SignalP"/>
    </source>
</evidence>
<evidence type="ECO:0000256" key="5">
    <source>
        <dbReference type="ARBA" id="ARBA00022801"/>
    </source>
</evidence>
<feature type="signal peptide" evidence="11">
    <location>
        <begin position="1"/>
        <end position="16"/>
    </location>
</feature>
<keyword evidence="7 10" id="KW-0472">Membrane</keyword>
<evidence type="ECO:0000256" key="1">
    <source>
        <dbReference type="ARBA" id="ARBA00007447"/>
    </source>
</evidence>
<evidence type="ECO:0000256" key="3">
    <source>
        <dbReference type="ARBA" id="ARBA00022692"/>
    </source>
</evidence>
<sequence length="1139" mass="129151">MLDIQYLLFIFLLVTAWEDAKVTTNAAAAAAVVSDGLKQDWTSFTFDLQPASARLHIPQVSKTNSHRRRHWQHFGLNDTIRRYLGRNQRRHHNKRERNDGVLLSTNDFNREDLPEEWFHPNSNAVYATFHGTDNDDHPARIDFDKFRHWSRYERLMRHQLQESLESSSAVGNNQTLLQPHWDGDYEKLKPLLLPLPHPEDRNRDLQQFERYQSAPLSQGFGTHYIHLWIGSPLPQRQSVIVDTGSRYTAFPCEGCKDCGQEHHTDPYFQPSVSESFQPLECPLECMGHATCSSEIDEDSDNNSNTNNNGHCYFSQAYTEGSSWMGYQAKDLVYCGGRDLLQAASQLDTNYSIPFMFGCLQEESGLFVTQLADGIMGLSAQEHTLPKQLYNLGKIEYNMFALCFRRELGSSKRGVTAGTMTLGGVSSTLDTSPMIYAKNTQTKGWYTVSVKRIYIAKNGGRQFLFDSRKAVSSAKEDIVPILIDEDVVNSGKGVIVDSGTTDTYLNANALPAFSKVWRSVTGMEYKHKPIALTDEQLQVLPTVLVQFQAASSSFENYLKPVLGQVGMLDPKNSMDVLLAIPATSYMEYMPTMKMYASRLYFTETSGGVLGANAMQGYNVLFDWQHHRIGFSQSSCAYDLIEKEEQEKFGEIRDANPSGVCRLGRPILTTPCMDSIDVSICQASDNPTNVKIMGTETWTRLVLDPGKETDSCPSVMEDWSLRQNIQMEPSEIRCDHDGHCQEIRPCQVPCMVALDLASATAGIQSTKKKAGKTNVEGTGNCASTTKVWSACDYKCEQTKVSAALDDQDVCVESSREIRSCHTGACCRFDACLVPYLVQTILVLEGIEIDDWDMHKVEDFKTQLASLASRKSGWTRRRRKFFGAGDINVLSIQPWNMLDEAKRRTVEEDELSKENDDSAGIQLIIQISVFNPKAKTKPQDKLHRSLLREVEAQWSNTSASSDHLASSNCKALEMYSLAKDAVYLSTEWLKQPKFEVALAKGLPKVSRARVISAWTINTQIYDDEINYFGPIGSRWGPYIFGFRLFFELIYKACFIWIVCTFLFYSLDRCCILFNLVPLRQRWRSFILRVCKWRVGNKRSKFEELTPDDFEEIVESFEFELTTADYSKERSTTPKRRNLSSEA</sequence>
<evidence type="ECO:0000256" key="4">
    <source>
        <dbReference type="ARBA" id="ARBA00022729"/>
    </source>
</evidence>
<feature type="transmembrane region" description="Helical" evidence="10">
    <location>
        <begin position="1051"/>
        <end position="1073"/>
    </location>
</feature>
<dbReference type="Pfam" id="PF14543">
    <property type="entry name" value="TAXi_N"/>
    <property type="match status" value="1"/>
</dbReference>
<evidence type="ECO:0000256" key="10">
    <source>
        <dbReference type="SAM" id="Phobius"/>
    </source>
</evidence>
<dbReference type="GO" id="GO:0012505">
    <property type="term" value="C:endomembrane system"/>
    <property type="evidence" value="ECO:0007669"/>
    <property type="project" value="UniProtKB-SubCell"/>
</dbReference>
<dbReference type="InterPro" id="IPR032861">
    <property type="entry name" value="TAXi_N"/>
</dbReference>
<dbReference type="SUPFAM" id="SSF50630">
    <property type="entry name" value="Acid proteases"/>
    <property type="match status" value="1"/>
</dbReference>
<comment type="subcellular location">
    <subcellularLocation>
        <location evidence="8">Endomembrane system</location>
        <topology evidence="8">Single-pass type I membrane protein</topology>
    </subcellularLocation>
</comment>
<evidence type="ECO:0000313" key="14">
    <source>
        <dbReference type="Proteomes" id="UP001295423"/>
    </source>
</evidence>
<keyword evidence="6 10" id="KW-1133">Transmembrane helix</keyword>
<dbReference type="GO" id="GO:0006508">
    <property type="term" value="P:proteolysis"/>
    <property type="evidence" value="ECO:0007669"/>
    <property type="project" value="UniProtKB-KW"/>
</dbReference>
<organism evidence="13 14">
    <name type="scientific">Cylindrotheca closterium</name>
    <dbReference type="NCBI Taxonomy" id="2856"/>
    <lineage>
        <taxon>Eukaryota</taxon>
        <taxon>Sar</taxon>
        <taxon>Stramenopiles</taxon>
        <taxon>Ochrophyta</taxon>
        <taxon>Bacillariophyta</taxon>
        <taxon>Bacillariophyceae</taxon>
        <taxon>Bacillariophycidae</taxon>
        <taxon>Bacillariales</taxon>
        <taxon>Bacillariaceae</taxon>
        <taxon>Cylindrotheca</taxon>
    </lineage>
</organism>
<keyword evidence="5" id="KW-0378">Hydrolase</keyword>
<reference evidence="13" key="1">
    <citation type="submission" date="2023-08" db="EMBL/GenBank/DDBJ databases">
        <authorList>
            <person name="Audoor S."/>
            <person name="Bilcke G."/>
        </authorList>
    </citation>
    <scope>NUCLEOTIDE SEQUENCE</scope>
</reference>
<dbReference type="EMBL" id="CAKOGP040001759">
    <property type="protein sequence ID" value="CAJ1949947.1"/>
    <property type="molecule type" value="Genomic_DNA"/>
</dbReference>
<dbReference type="PROSITE" id="PS51767">
    <property type="entry name" value="PEPTIDASE_A1"/>
    <property type="match status" value="1"/>
</dbReference>
<comment type="caution">
    <text evidence="13">The sequence shown here is derived from an EMBL/GenBank/DDBJ whole genome shotgun (WGS) entry which is preliminary data.</text>
</comment>